<dbReference type="EMBL" id="WIGN01000026">
    <property type="protein sequence ID" value="KAF6816636.1"/>
    <property type="molecule type" value="Genomic_DNA"/>
</dbReference>
<organism evidence="1 2">
    <name type="scientific">Colletotrichum sojae</name>
    <dbReference type="NCBI Taxonomy" id="2175907"/>
    <lineage>
        <taxon>Eukaryota</taxon>
        <taxon>Fungi</taxon>
        <taxon>Dikarya</taxon>
        <taxon>Ascomycota</taxon>
        <taxon>Pezizomycotina</taxon>
        <taxon>Sordariomycetes</taxon>
        <taxon>Hypocreomycetidae</taxon>
        <taxon>Glomerellales</taxon>
        <taxon>Glomerellaceae</taxon>
        <taxon>Colletotrichum</taxon>
        <taxon>Colletotrichum orchidearum species complex</taxon>
    </lineage>
</organism>
<keyword evidence="2" id="KW-1185">Reference proteome</keyword>
<evidence type="ECO:0000313" key="2">
    <source>
        <dbReference type="Proteomes" id="UP000652219"/>
    </source>
</evidence>
<dbReference type="Proteomes" id="UP000652219">
    <property type="component" value="Unassembled WGS sequence"/>
</dbReference>
<reference evidence="1 2" key="1">
    <citation type="journal article" date="2020" name="Phytopathology">
        <title>Genome Sequence Resources of Colletotrichum truncatum, C. plurivorum, C. musicola, and C. sojae: Four Species Pathogenic to Soybean (Glycine max).</title>
        <authorList>
            <person name="Rogerio F."/>
            <person name="Boufleur T.R."/>
            <person name="Ciampi-Guillardi M."/>
            <person name="Sukno S.A."/>
            <person name="Thon M.R."/>
            <person name="Massola Junior N.S."/>
            <person name="Baroncelli R."/>
        </authorList>
    </citation>
    <scope>NUCLEOTIDE SEQUENCE [LARGE SCALE GENOMIC DNA]</scope>
    <source>
        <strain evidence="1 2">LFN0009</strain>
    </source>
</reference>
<evidence type="ECO:0000313" key="1">
    <source>
        <dbReference type="EMBL" id="KAF6816636.1"/>
    </source>
</evidence>
<proteinExistence type="predicted"/>
<accession>A0A8H6JPT5</accession>
<gene>
    <name evidence="1" type="ORF">CSOJ01_02811</name>
</gene>
<protein>
    <submittedName>
        <fullName evidence="1">Uncharacterized protein</fullName>
    </submittedName>
</protein>
<sequence length="86" mass="9595">MDRMEMSPGQALSSVVRAVIDVRMSRILPPRPVELVVRLPCEAGVRVEKDVSANGRKITKSLYLSRRRTLSPDSSGRLMMTLALEN</sequence>
<comment type="caution">
    <text evidence="1">The sequence shown here is derived from an EMBL/GenBank/DDBJ whole genome shotgun (WGS) entry which is preliminary data.</text>
</comment>
<name>A0A8H6JPT5_9PEZI</name>
<dbReference type="AlphaFoldDB" id="A0A8H6JPT5"/>